<dbReference type="PANTHER" id="PTHR15020:SF50">
    <property type="entry name" value="UPF0659 PROTEIN YMR090W"/>
    <property type="match status" value="1"/>
</dbReference>
<proteinExistence type="predicted"/>
<evidence type="ECO:0000259" key="1">
    <source>
        <dbReference type="Pfam" id="PF13460"/>
    </source>
</evidence>
<protein>
    <submittedName>
        <fullName evidence="2">Oxidoreductase ylbE</fullName>
    </submittedName>
</protein>
<dbReference type="Pfam" id="PF13460">
    <property type="entry name" value="NAD_binding_10"/>
    <property type="match status" value="1"/>
</dbReference>
<dbReference type="SUPFAM" id="SSF51735">
    <property type="entry name" value="NAD(P)-binding Rossmann-fold domains"/>
    <property type="match status" value="1"/>
</dbReference>
<dbReference type="AlphaFoldDB" id="A0A6J4I7G7"/>
<name>A0A6J4I7G7_9ACTN</name>
<dbReference type="PANTHER" id="PTHR15020">
    <property type="entry name" value="FLAVIN REDUCTASE-RELATED"/>
    <property type="match status" value="1"/>
</dbReference>
<organism evidence="2">
    <name type="scientific">uncultured Blastococcus sp</name>
    <dbReference type="NCBI Taxonomy" id="217144"/>
    <lineage>
        <taxon>Bacteria</taxon>
        <taxon>Bacillati</taxon>
        <taxon>Actinomycetota</taxon>
        <taxon>Actinomycetes</taxon>
        <taxon>Geodermatophilales</taxon>
        <taxon>Geodermatophilaceae</taxon>
        <taxon>Blastococcus</taxon>
        <taxon>environmental samples</taxon>
    </lineage>
</organism>
<feature type="domain" description="NAD(P)-binding" evidence="1">
    <location>
        <begin position="26"/>
        <end position="209"/>
    </location>
</feature>
<sequence length="242" mass="25257">MIENIDEEHYMTASTHTGVGSVFLIGATGGVGQHVVRLLREQEHRVSGLHRQPSQATAIEATGAMAVRGDLVDDSAQTLAAAMAGHDAVVFTAGAGGNPDMVTAIDERGAMKAADAAALAGVRRFVLVSVFMDAWRGEKSPGPGFERYMEAKRAADVHLSGTELDWLIIRPGTLTDDPGTGRVDAGVAITYGDIPRADVAAAIAHAVFAPQLNRLAIEITTGSQPIDAALSAIRSGPWQPGL</sequence>
<evidence type="ECO:0000313" key="2">
    <source>
        <dbReference type="EMBL" id="CAA9244531.1"/>
    </source>
</evidence>
<accession>A0A6J4I7G7</accession>
<reference evidence="2" key="1">
    <citation type="submission" date="2020-02" db="EMBL/GenBank/DDBJ databases">
        <authorList>
            <person name="Meier V. D."/>
        </authorList>
    </citation>
    <scope>NUCLEOTIDE SEQUENCE</scope>
    <source>
        <strain evidence="2">AVDCRST_MAG52</strain>
    </source>
</reference>
<dbReference type="InterPro" id="IPR016040">
    <property type="entry name" value="NAD(P)-bd_dom"/>
</dbReference>
<dbReference type="EMBL" id="CADCTN010000124">
    <property type="protein sequence ID" value="CAA9244531.1"/>
    <property type="molecule type" value="Genomic_DNA"/>
</dbReference>
<dbReference type="InterPro" id="IPR036291">
    <property type="entry name" value="NAD(P)-bd_dom_sf"/>
</dbReference>
<dbReference type="Gene3D" id="3.40.50.720">
    <property type="entry name" value="NAD(P)-binding Rossmann-like Domain"/>
    <property type="match status" value="1"/>
</dbReference>
<gene>
    <name evidence="2" type="ORF">AVDCRST_MAG52-1838</name>
</gene>